<reference evidence="2 3" key="1">
    <citation type="submission" date="2018-06" db="EMBL/GenBank/DDBJ databases">
        <authorList>
            <consortium name="Pathogen Informatics"/>
            <person name="Doyle S."/>
        </authorList>
    </citation>
    <scope>NUCLEOTIDE SEQUENCE [LARGE SCALE GENOMIC DNA]</scope>
    <source>
        <strain evidence="2 3">NCTC9617</strain>
    </source>
</reference>
<dbReference type="AlphaFoldDB" id="A0A378FSS5"/>
<accession>A0A378FSS5</accession>
<name>A0A378FSS5_KLEPN</name>
<dbReference type="PANTHER" id="PTHR38692">
    <property type="entry name" value="PROTEIN SMG"/>
    <property type="match status" value="1"/>
</dbReference>
<comment type="similarity">
    <text evidence="1">Belongs to the Smg family.</text>
</comment>
<dbReference type="EMBL" id="UGNC01000005">
    <property type="protein sequence ID" value="STW47073.1"/>
    <property type="molecule type" value="Genomic_DNA"/>
</dbReference>
<gene>
    <name evidence="1" type="primary">smg</name>
    <name evidence="2" type="ORF">NCTC9617_03620</name>
</gene>
<protein>
    <recommendedName>
        <fullName evidence="1">Protein Smg</fullName>
    </recommendedName>
</protein>
<sequence length="177" mass="20610">MFDVLMYLFETYIHSEAEMRVDQDKLTRDLTDAGFEREDIYNALMWLEKLADYQEGLVEPMQLASDPLSLRVYTEEECQRLDASCRGFLLFLEQIQVLNLETREMVIERVLALDTAEFELEDLKWVILMVLFNIPGCENAYQQMEELLFEVNEGMLALIFLPATSSCYDQISTVFGA</sequence>
<organism evidence="2 3">
    <name type="scientific">Klebsiella pneumoniae</name>
    <dbReference type="NCBI Taxonomy" id="573"/>
    <lineage>
        <taxon>Bacteria</taxon>
        <taxon>Pseudomonadati</taxon>
        <taxon>Pseudomonadota</taxon>
        <taxon>Gammaproteobacteria</taxon>
        <taxon>Enterobacterales</taxon>
        <taxon>Enterobacteriaceae</taxon>
        <taxon>Klebsiella/Raoultella group</taxon>
        <taxon>Klebsiella</taxon>
        <taxon>Klebsiella pneumoniae complex</taxon>
    </lineage>
</organism>
<dbReference type="InterPro" id="IPR007456">
    <property type="entry name" value="Smg"/>
</dbReference>
<dbReference type="PANTHER" id="PTHR38692:SF1">
    <property type="entry name" value="PROTEIN SMG"/>
    <property type="match status" value="1"/>
</dbReference>
<proteinExistence type="inferred from homology"/>
<dbReference type="Proteomes" id="UP000255167">
    <property type="component" value="Unassembled WGS sequence"/>
</dbReference>
<evidence type="ECO:0000313" key="2">
    <source>
        <dbReference type="EMBL" id="STW47073.1"/>
    </source>
</evidence>
<evidence type="ECO:0000313" key="3">
    <source>
        <dbReference type="Proteomes" id="UP000255167"/>
    </source>
</evidence>
<dbReference type="Pfam" id="PF04361">
    <property type="entry name" value="DUF494"/>
    <property type="match status" value="1"/>
</dbReference>
<evidence type="ECO:0000256" key="1">
    <source>
        <dbReference type="HAMAP-Rule" id="MF_00598"/>
    </source>
</evidence>
<dbReference type="NCBIfam" id="NF002897">
    <property type="entry name" value="PRK03430.1"/>
    <property type="match status" value="1"/>
</dbReference>
<dbReference type="HAMAP" id="MF_00598">
    <property type="entry name" value="Smg"/>
    <property type="match status" value="1"/>
</dbReference>